<evidence type="ECO:0000313" key="2">
    <source>
        <dbReference type="Proteomes" id="UP000652219"/>
    </source>
</evidence>
<dbReference type="Proteomes" id="UP000652219">
    <property type="component" value="Unassembled WGS sequence"/>
</dbReference>
<sequence length="171" mass="20482">MRVTLFMTPTRFNTEDVMRRGIEWEVRLRTKTRDLARFMREGFHWTIANFDPEMTHTVSNLREDCLTKVSWTCTRNYYLSDLGDNPCWAAKLVVCARSLGVLSSFKICDLRPDMVYHAYARNDRTDQFPYEFESDRPHNNHNDIYGDLPLEGWWPWPKRRIVDCTEMYLDL</sequence>
<reference evidence="1 2" key="1">
    <citation type="journal article" date="2020" name="Phytopathology">
        <title>Genome Sequence Resources of Colletotrichum truncatum, C. plurivorum, C. musicola, and C. sojae: Four Species Pathogenic to Soybean (Glycine max).</title>
        <authorList>
            <person name="Rogerio F."/>
            <person name="Boufleur T.R."/>
            <person name="Ciampi-Guillardi M."/>
            <person name="Sukno S.A."/>
            <person name="Thon M.R."/>
            <person name="Massola Junior N.S."/>
            <person name="Baroncelli R."/>
        </authorList>
    </citation>
    <scope>NUCLEOTIDE SEQUENCE [LARGE SCALE GENOMIC DNA]</scope>
    <source>
        <strain evidence="1 2">LFN0009</strain>
    </source>
</reference>
<name>A0A8H6IX97_9PEZI</name>
<evidence type="ECO:0000313" key="1">
    <source>
        <dbReference type="EMBL" id="KAF6802136.1"/>
    </source>
</evidence>
<protein>
    <submittedName>
        <fullName evidence="1">Uncharacterized protein</fullName>
    </submittedName>
</protein>
<accession>A0A8H6IX97</accession>
<dbReference type="AlphaFoldDB" id="A0A8H6IX97"/>
<dbReference type="EMBL" id="WIGN01000284">
    <property type="protein sequence ID" value="KAF6802136.1"/>
    <property type="molecule type" value="Genomic_DNA"/>
</dbReference>
<comment type="caution">
    <text evidence="1">The sequence shown here is derived from an EMBL/GenBank/DDBJ whole genome shotgun (WGS) entry which is preliminary data.</text>
</comment>
<gene>
    <name evidence="1" type="ORF">CSOJ01_11791</name>
</gene>
<keyword evidence="2" id="KW-1185">Reference proteome</keyword>
<proteinExistence type="predicted"/>
<organism evidence="1 2">
    <name type="scientific">Colletotrichum sojae</name>
    <dbReference type="NCBI Taxonomy" id="2175907"/>
    <lineage>
        <taxon>Eukaryota</taxon>
        <taxon>Fungi</taxon>
        <taxon>Dikarya</taxon>
        <taxon>Ascomycota</taxon>
        <taxon>Pezizomycotina</taxon>
        <taxon>Sordariomycetes</taxon>
        <taxon>Hypocreomycetidae</taxon>
        <taxon>Glomerellales</taxon>
        <taxon>Glomerellaceae</taxon>
        <taxon>Colletotrichum</taxon>
        <taxon>Colletotrichum orchidearum species complex</taxon>
    </lineage>
</organism>